<protein>
    <submittedName>
        <fullName evidence="2">Uncharacterized protein</fullName>
    </submittedName>
</protein>
<evidence type="ECO:0000313" key="5">
    <source>
        <dbReference type="Proteomes" id="UP000044938"/>
    </source>
</evidence>
<sequence length="110" mass="11922">MLVEFGVEHWGVHVRPGTGRLLGPGLGGVQVVGRGQHGVDHLAYPGPVQSDRRVEQHQRRDLVWAGRGQVHSDSAAEGVSDHHYRTVALIVEECCQGGHVGVDGPRRGPW</sequence>
<proteinExistence type="predicted"/>
<dbReference type="AlphaFoldDB" id="A0A654ZKJ4"/>
<dbReference type="Proteomes" id="UP000044938">
    <property type="component" value="Unassembled WGS sequence"/>
</dbReference>
<organism evidence="2 4">
    <name type="scientific">Mycobacterium tuberculosis</name>
    <dbReference type="NCBI Taxonomy" id="1773"/>
    <lineage>
        <taxon>Bacteria</taxon>
        <taxon>Bacillati</taxon>
        <taxon>Actinomycetota</taxon>
        <taxon>Actinomycetes</taxon>
        <taxon>Mycobacteriales</taxon>
        <taxon>Mycobacteriaceae</taxon>
        <taxon>Mycobacterium</taxon>
        <taxon>Mycobacterium tuberculosis complex</taxon>
    </lineage>
</organism>
<dbReference type="Proteomes" id="UP000049023">
    <property type="component" value="Unassembled WGS sequence"/>
</dbReference>
<dbReference type="Proteomes" id="UP000039217">
    <property type="component" value="Unassembled WGS sequence"/>
</dbReference>
<dbReference type="EMBL" id="CQQC01000838">
    <property type="protein sequence ID" value="CNV44636.1"/>
    <property type="molecule type" value="Genomic_DNA"/>
</dbReference>
<evidence type="ECO:0000313" key="4">
    <source>
        <dbReference type="Proteomes" id="UP000039217"/>
    </source>
</evidence>
<dbReference type="EMBL" id="CSAJ01000887">
    <property type="protein sequence ID" value="COX33633.1"/>
    <property type="molecule type" value="Genomic_DNA"/>
</dbReference>
<name>A0A654ZKJ4_MYCTX</name>
<evidence type="ECO:0000313" key="2">
    <source>
        <dbReference type="EMBL" id="CNV44636.1"/>
    </source>
</evidence>
<evidence type="ECO:0000313" key="3">
    <source>
        <dbReference type="EMBL" id="COX33633.1"/>
    </source>
</evidence>
<gene>
    <name evidence="2" type="ORF">ERS007661_02404</name>
    <name evidence="3" type="ORF">ERS007720_04319</name>
    <name evidence="1" type="ORF">ERS027661_03464</name>
</gene>
<evidence type="ECO:0000313" key="1">
    <source>
        <dbReference type="EMBL" id="CKS73037.1"/>
    </source>
</evidence>
<evidence type="ECO:0000313" key="6">
    <source>
        <dbReference type="Proteomes" id="UP000049023"/>
    </source>
</evidence>
<reference evidence="4 5" key="1">
    <citation type="submission" date="2015-03" db="EMBL/GenBank/DDBJ databases">
        <authorList>
            <consortium name="Pathogen Informatics"/>
        </authorList>
    </citation>
    <scope>NUCLEOTIDE SEQUENCE [LARGE SCALE GENOMIC DNA]</scope>
    <source>
        <strain evidence="1 6">Bir 187</strain>
        <strain evidence="2 4">D00501624</strain>
        <strain evidence="3 5">M09401471</strain>
    </source>
</reference>
<accession>A0A654ZKJ4</accession>
<dbReference type="EMBL" id="CNFU01000911">
    <property type="protein sequence ID" value="CKS73037.1"/>
    <property type="molecule type" value="Genomic_DNA"/>
</dbReference>